<keyword evidence="14" id="KW-1185">Reference proteome</keyword>
<keyword evidence="8" id="KW-0067">ATP-binding</keyword>
<comment type="catalytic activity">
    <reaction evidence="1">
        <text>ATP + protein L-histidine = ADP + protein N-phospho-L-histidine.</text>
        <dbReference type="EC" id="2.7.13.3"/>
    </reaction>
</comment>
<evidence type="ECO:0000256" key="4">
    <source>
        <dbReference type="ARBA" id="ARBA00022553"/>
    </source>
</evidence>
<dbReference type="PANTHER" id="PTHR42878:SF7">
    <property type="entry name" value="SENSOR HISTIDINE KINASE GLRK"/>
    <property type="match status" value="1"/>
</dbReference>
<keyword evidence="4" id="KW-0597">Phosphoprotein</keyword>
<proteinExistence type="predicted"/>
<protein>
    <recommendedName>
        <fullName evidence="10">Sensor-like histidine kinase SenX3</fullName>
        <ecNumber evidence="3">2.7.13.3</ecNumber>
    </recommendedName>
</protein>
<evidence type="ECO:0000256" key="11">
    <source>
        <dbReference type="SAM" id="MobiDB-lite"/>
    </source>
</evidence>
<organism evidence="13 14">
    <name type="scientific">Nocardioides humi</name>
    <dbReference type="NCBI Taxonomy" id="449461"/>
    <lineage>
        <taxon>Bacteria</taxon>
        <taxon>Bacillati</taxon>
        <taxon>Actinomycetota</taxon>
        <taxon>Actinomycetes</taxon>
        <taxon>Propionibacteriales</taxon>
        <taxon>Nocardioidaceae</taxon>
        <taxon>Nocardioides</taxon>
    </lineage>
</organism>
<keyword evidence="7" id="KW-0418">Kinase</keyword>
<comment type="caution">
    <text evidence="13">The sequence shown here is derived from an EMBL/GenBank/DDBJ whole genome shotgun (WGS) entry which is preliminary data.</text>
</comment>
<name>A0ABN1ZZK5_9ACTN</name>
<keyword evidence="6" id="KW-0547">Nucleotide-binding</keyword>
<comment type="subcellular location">
    <subcellularLocation>
        <location evidence="2">Cell membrane</location>
    </subcellularLocation>
</comment>
<dbReference type="InterPro" id="IPR004358">
    <property type="entry name" value="Sig_transdc_His_kin-like_C"/>
</dbReference>
<keyword evidence="5" id="KW-0808">Transferase</keyword>
<evidence type="ECO:0000256" key="9">
    <source>
        <dbReference type="ARBA" id="ARBA00023012"/>
    </source>
</evidence>
<dbReference type="PROSITE" id="PS50109">
    <property type="entry name" value="HIS_KIN"/>
    <property type="match status" value="1"/>
</dbReference>
<evidence type="ECO:0000256" key="3">
    <source>
        <dbReference type="ARBA" id="ARBA00012438"/>
    </source>
</evidence>
<dbReference type="RefSeq" id="WP_141005008.1">
    <property type="nucleotide sequence ID" value="NZ_BAAAOR010000007.1"/>
</dbReference>
<dbReference type="InterPro" id="IPR036097">
    <property type="entry name" value="HisK_dim/P_sf"/>
</dbReference>
<evidence type="ECO:0000313" key="13">
    <source>
        <dbReference type="EMBL" id="GAA1507363.1"/>
    </source>
</evidence>
<dbReference type="Gene3D" id="1.10.287.130">
    <property type="match status" value="1"/>
</dbReference>
<feature type="domain" description="Histidine kinase" evidence="12">
    <location>
        <begin position="185"/>
        <end position="402"/>
    </location>
</feature>
<dbReference type="InterPro" id="IPR003661">
    <property type="entry name" value="HisK_dim/P_dom"/>
</dbReference>
<dbReference type="CDD" id="cd00075">
    <property type="entry name" value="HATPase"/>
    <property type="match status" value="1"/>
</dbReference>
<evidence type="ECO:0000256" key="10">
    <source>
        <dbReference type="ARBA" id="ARBA00039401"/>
    </source>
</evidence>
<dbReference type="Pfam" id="PF02518">
    <property type="entry name" value="HATPase_c"/>
    <property type="match status" value="1"/>
</dbReference>
<feature type="region of interest" description="Disordered" evidence="11">
    <location>
        <begin position="386"/>
        <end position="414"/>
    </location>
</feature>
<dbReference type="SUPFAM" id="SSF47384">
    <property type="entry name" value="Homodimeric domain of signal transducing histidine kinase"/>
    <property type="match status" value="1"/>
</dbReference>
<dbReference type="InterPro" id="IPR036890">
    <property type="entry name" value="HATPase_C_sf"/>
</dbReference>
<evidence type="ECO:0000256" key="5">
    <source>
        <dbReference type="ARBA" id="ARBA00022679"/>
    </source>
</evidence>
<sequence>MDVDKALARTLQLLAEGVQEFVGFDLAAVSLVTDGVLHTVAVVGDDDAIARLLDLRAPVELVERELAPAEVWGDLRFLPAERAGGHLAGHEWVPDIVALDGPDAWDPDDLLCGLLRDDDGQLRGLLSVDLPRNGRRPDVAQRETLQMYVRLAERALVTALERGDLEERVEREHAVAEYRRTIIDVLSHELRGTAAAIANTVEVLRRRTAPDDATRAALDAVDGGADRITSVVDDMAALAKLGRPGVALRVVPTDLGAVARDVIGFHAAAARLRDVSVSLEVRGSPVVAGDPEDLDRMVSNLLSNAVKYSDPGGRVRVSVRPAASSGVVLEVADTGIGIDAADRARVFEEFFRSRAGAVRRRAGAGLGLAIVERIVALHGGSVRVESAPGEGSTFTVELPADVPRSPGGNRNAGS</sequence>
<dbReference type="InterPro" id="IPR003594">
    <property type="entry name" value="HATPase_dom"/>
</dbReference>
<dbReference type="EMBL" id="BAAAOR010000007">
    <property type="protein sequence ID" value="GAA1507363.1"/>
    <property type="molecule type" value="Genomic_DNA"/>
</dbReference>
<dbReference type="InterPro" id="IPR050351">
    <property type="entry name" value="BphY/WalK/GraS-like"/>
</dbReference>
<evidence type="ECO:0000259" key="12">
    <source>
        <dbReference type="PROSITE" id="PS50109"/>
    </source>
</evidence>
<accession>A0ABN1ZZK5</accession>
<dbReference type="SMART" id="SM00388">
    <property type="entry name" value="HisKA"/>
    <property type="match status" value="1"/>
</dbReference>
<dbReference type="SUPFAM" id="SSF55781">
    <property type="entry name" value="GAF domain-like"/>
    <property type="match status" value="1"/>
</dbReference>
<dbReference type="CDD" id="cd00082">
    <property type="entry name" value="HisKA"/>
    <property type="match status" value="1"/>
</dbReference>
<keyword evidence="9" id="KW-0902">Two-component regulatory system</keyword>
<evidence type="ECO:0000313" key="14">
    <source>
        <dbReference type="Proteomes" id="UP001500842"/>
    </source>
</evidence>
<dbReference type="Gene3D" id="3.30.565.10">
    <property type="entry name" value="Histidine kinase-like ATPase, C-terminal domain"/>
    <property type="match status" value="1"/>
</dbReference>
<reference evidence="13 14" key="1">
    <citation type="journal article" date="2019" name="Int. J. Syst. Evol. Microbiol.">
        <title>The Global Catalogue of Microorganisms (GCM) 10K type strain sequencing project: providing services to taxonomists for standard genome sequencing and annotation.</title>
        <authorList>
            <consortium name="The Broad Institute Genomics Platform"/>
            <consortium name="The Broad Institute Genome Sequencing Center for Infectious Disease"/>
            <person name="Wu L."/>
            <person name="Ma J."/>
        </authorList>
    </citation>
    <scope>NUCLEOTIDE SEQUENCE [LARGE SCALE GENOMIC DNA]</scope>
    <source>
        <strain evidence="13 14">JCM 14942</strain>
    </source>
</reference>
<gene>
    <name evidence="13" type="ORF">GCM10009788_09170</name>
</gene>
<evidence type="ECO:0000256" key="2">
    <source>
        <dbReference type="ARBA" id="ARBA00004236"/>
    </source>
</evidence>
<evidence type="ECO:0000256" key="6">
    <source>
        <dbReference type="ARBA" id="ARBA00022741"/>
    </source>
</evidence>
<dbReference type="EC" id="2.7.13.3" evidence="3"/>
<dbReference type="InterPro" id="IPR005467">
    <property type="entry name" value="His_kinase_dom"/>
</dbReference>
<dbReference type="Proteomes" id="UP001500842">
    <property type="component" value="Unassembled WGS sequence"/>
</dbReference>
<dbReference type="SMART" id="SM00387">
    <property type="entry name" value="HATPase_c"/>
    <property type="match status" value="1"/>
</dbReference>
<evidence type="ECO:0000256" key="7">
    <source>
        <dbReference type="ARBA" id="ARBA00022777"/>
    </source>
</evidence>
<evidence type="ECO:0000256" key="8">
    <source>
        <dbReference type="ARBA" id="ARBA00022840"/>
    </source>
</evidence>
<dbReference type="PANTHER" id="PTHR42878">
    <property type="entry name" value="TWO-COMPONENT HISTIDINE KINASE"/>
    <property type="match status" value="1"/>
</dbReference>
<dbReference type="PRINTS" id="PR00344">
    <property type="entry name" value="BCTRLSENSOR"/>
</dbReference>
<evidence type="ECO:0000256" key="1">
    <source>
        <dbReference type="ARBA" id="ARBA00000085"/>
    </source>
</evidence>
<dbReference type="SUPFAM" id="SSF55874">
    <property type="entry name" value="ATPase domain of HSP90 chaperone/DNA topoisomerase II/histidine kinase"/>
    <property type="match status" value="1"/>
</dbReference>